<evidence type="ECO:0000313" key="11">
    <source>
        <dbReference type="Proteomes" id="UP000293902"/>
    </source>
</evidence>
<dbReference type="InterPro" id="IPR037099">
    <property type="entry name" value="Fum_R/Succ_DH_flav-like_C_sf"/>
</dbReference>
<evidence type="ECO:0000256" key="1">
    <source>
        <dbReference type="ARBA" id="ARBA00004196"/>
    </source>
</evidence>
<comment type="subunit">
    <text evidence="2">Heterodimer of a large and a small subunit.</text>
</comment>
<dbReference type="InterPro" id="IPR003953">
    <property type="entry name" value="FAD-dep_OxRdtase_2_FAD-bd"/>
</dbReference>
<sequence length="577" mass="62673">MSSTQNTNFSNCNRRDFLKAAGIGAAAMAFPMGLLRNANAASNTDMGQEIVETDVLIIGGGIAGIFAALKAKDQGLDVTIADKGTVGRSGLSPWFGAYNYYDPASSGTRANWRAKKSHGGEYLTNMDYVDLFIEESQARYKDMVAMGADKANPGGHVAVLKEKVMERDIKLVERTMITELIKKDNRITGAVGFPMDEDKAVVIGAKAVILCAGSGAFKTPGFPIGSLTHDGDAMAYRIGAEISGKEFIDFHWTHWENPAACYDNWKGDLGHDLNVNTSPDGGLPPLSNAISAHNGQVPLFIKGPEPEKGKKLPPGLAVGQAPPGVRSVELPIVGGATAGMAPHKSEGIFPQNAKFESNITGLFAAGDALCTEGAAYHGFGSSSSNSAVQGARSGVYAAEYAKKSGRVSVTARDIKTIKKRIFEPRTRKQGYSPEWVTQVLQGMMVPYYVLYVKKQDRLEGALANLSFLRDHFAPNLIANDTHELRLAHEVKNMLLNAEMKLKASLFRTESRGAHYREDFPARDDKNWLAWVIISRDGDTMKLSKRLVPNAWKPKASLSYKARYANRFPGEEEYLTGK</sequence>
<dbReference type="SUPFAM" id="SSF46977">
    <property type="entry name" value="Succinate dehydrogenase/fumarate reductase flavoprotein C-terminal domain"/>
    <property type="match status" value="1"/>
</dbReference>
<dbReference type="NCBIfam" id="TIGR01409">
    <property type="entry name" value="TAT_signal_seq"/>
    <property type="match status" value="1"/>
</dbReference>
<dbReference type="InterPro" id="IPR015939">
    <property type="entry name" value="Fum_Rdtase/Succ_DH_flav-like_C"/>
</dbReference>
<dbReference type="PIRSF" id="PIRSF000171">
    <property type="entry name" value="SDHA_APRA_LASPO"/>
    <property type="match status" value="1"/>
</dbReference>
<dbReference type="Pfam" id="PF02910">
    <property type="entry name" value="Succ_DH_flav_C"/>
    <property type="match status" value="1"/>
</dbReference>
<dbReference type="EMBL" id="CP036313">
    <property type="protein sequence ID" value="QBH12588.1"/>
    <property type="molecule type" value="Genomic_DNA"/>
</dbReference>
<dbReference type="InterPro" id="IPR019546">
    <property type="entry name" value="TAT_signal_bac_arc"/>
</dbReference>
<dbReference type="GO" id="GO:0000104">
    <property type="term" value="F:succinate dehydrogenase activity"/>
    <property type="evidence" value="ECO:0007669"/>
    <property type="project" value="TreeGrafter"/>
</dbReference>
<evidence type="ECO:0000256" key="2">
    <source>
        <dbReference type="ARBA" id="ARBA00011771"/>
    </source>
</evidence>
<dbReference type="GO" id="GO:0030313">
    <property type="term" value="C:cell envelope"/>
    <property type="evidence" value="ECO:0007669"/>
    <property type="project" value="UniProtKB-SubCell"/>
</dbReference>
<dbReference type="Pfam" id="PF00890">
    <property type="entry name" value="FAD_binding_2"/>
    <property type="match status" value="2"/>
</dbReference>
<dbReference type="GO" id="GO:0005886">
    <property type="term" value="C:plasma membrane"/>
    <property type="evidence" value="ECO:0007669"/>
    <property type="project" value="TreeGrafter"/>
</dbReference>
<dbReference type="Gene3D" id="3.50.50.60">
    <property type="entry name" value="FAD/NAD(P)-binding domain"/>
    <property type="match status" value="2"/>
</dbReference>
<dbReference type="PANTHER" id="PTHR11632">
    <property type="entry name" value="SUCCINATE DEHYDROGENASE 2 FLAVOPROTEIN SUBUNIT"/>
    <property type="match status" value="1"/>
</dbReference>
<dbReference type="Proteomes" id="UP000293902">
    <property type="component" value="Chromosome"/>
</dbReference>
<organism evidence="9 10">
    <name type="scientific">Desulfobacter hydrogenophilus</name>
    <dbReference type="NCBI Taxonomy" id="2291"/>
    <lineage>
        <taxon>Bacteria</taxon>
        <taxon>Pseudomonadati</taxon>
        <taxon>Thermodesulfobacteriota</taxon>
        <taxon>Desulfobacteria</taxon>
        <taxon>Desulfobacterales</taxon>
        <taxon>Desulfobacteraceae</taxon>
        <taxon>Desulfobacter</taxon>
    </lineage>
</organism>
<feature type="domain" description="FAD-dependent oxidoreductase 2 FAD-binding" evidence="6">
    <location>
        <begin position="157"/>
        <end position="255"/>
    </location>
</feature>
<name>A0A328F6Q8_9BACT</name>
<dbReference type="AlphaFoldDB" id="A0A328F6Q8"/>
<dbReference type="GO" id="GO:0051536">
    <property type="term" value="F:iron-sulfur cluster binding"/>
    <property type="evidence" value="ECO:0007669"/>
    <property type="project" value="UniProtKB-KW"/>
</dbReference>
<protein>
    <submittedName>
        <fullName evidence="8">FAD-binding protein</fullName>
    </submittedName>
    <submittedName>
        <fullName evidence="9">Succinate dehydrogenase/fumarate reductase flavoprotein subunit</fullName>
    </submittedName>
</protein>
<dbReference type="InterPro" id="IPR036188">
    <property type="entry name" value="FAD/NAD-bd_sf"/>
</dbReference>
<keyword evidence="5" id="KW-0411">Iron-sulfur</keyword>
<dbReference type="InterPro" id="IPR030664">
    <property type="entry name" value="SdhA/FrdA/AprA"/>
</dbReference>
<gene>
    <name evidence="9" type="ORF">DO021_20095</name>
    <name evidence="8" type="ORF">EYB58_06455</name>
</gene>
<keyword evidence="11" id="KW-1185">Reference proteome</keyword>
<feature type="domain" description="FAD-dependent oxidoreductase 2 FAD-binding" evidence="6">
    <location>
        <begin position="54"/>
        <end position="155"/>
    </location>
</feature>
<comment type="subcellular location">
    <subcellularLocation>
        <location evidence="1">Cell envelope</location>
    </subcellularLocation>
</comment>
<dbReference type="SUPFAM" id="SSF51905">
    <property type="entry name" value="FAD/NAD(P)-binding domain"/>
    <property type="match status" value="1"/>
</dbReference>
<accession>A0A328F6Q8</accession>
<evidence type="ECO:0000256" key="3">
    <source>
        <dbReference type="ARBA" id="ARBA00022630"/>
    </source>
</evidence>
<dbReference type="OrthoDB" id="9806724at2"/>
<dbReference type="GO" id="GO:0009055">
    <property type="term" value="F:electron transfer activity"/>
    <property type="evidence" value="ECO:0007669"/>
    <property type="project" value="TreeGrafter"/>
</dbReference>
<keyword evidence="5" id="KW-0479">Metal-binding</keyword>
<dbReference type="EMBL" id="QLNI01000056">
    <property type="protein sequence ID" value="RAM00231.1"/>
    <property type="molecule type" value="Genomic_DNA"/>
</dbReference>
<dbReference type="PROSITE" id="PS51318">
    <property type="entry name" value="TAT"/>
    <property type="match status" value="1"/>
</dbReference>
<dbReference type="InterPro" id="IPR006311">
    <property type="entry name" value="TAT_signal"/>
</dbReference>
<evidence type="ECO:0000259" key="7">
    <source>
        <dbReference type="Pfam" id="PF02910"/>
    </source>
</evidence>
<evidence type="ECO:0000256" key="5">
    <source>
        <dbReference type="ARBA" id="ARBA00023014"/>
    </source>
</evidence>
<proteinExistence type="predicted"/>
<dbReference type="GO" id="GO:0009061">
    <property type="term" value="P:anaerobic respiration"/>
    <property type="evidence" value="ECO:0007669"/>
    <property type="project" value="TreeGrafter"/>
</dbReference>
<evidence type="ECO:0000259" key="6">
    <source>
        <dbReference type="Pfam" id="PF00890"/>
    </source>
</evidence>
<reference evidence="8 11" key="2">
    <citation type="submission" date="2019-02" db="EMBL/GenBank/DDBJ databases">
        <title>Complete genome sequence of Desulfobacter hydrogenophilus AcRS1.</title>
        <authorList>
            <person name="Marietou A."/>
            <person name="Lund M.B."/>
            <person name="Marshall I.P.G."/>
            <person name="Schreiber L."/>
            <person name="Jorgensen B."/>
        </authorList>
    </citation>
    <scope>NUCLEOTIDE SEQUENCE [LARGE SCALE GENOMIC DNA]</scope>
    <source>
        <strain evidence="8 11">AcRS1</strain>
    </source>
</reference>
<reference evidence="9 10" key="1">
    <citation type="submission" date="2018-06" db="EMBL/GenBank/DDBJ databases">
        <title>Complete Genome Sequence of Desulfobacter hydrogenophilus (DSM3380).</title>
        <authorList>
            <person name="Marietou A."/>
            <person name="Schreiber L."/>
            <person name="Marshall I."/>
            <person name="Jorgensen B."/>
        </authorList>
    </citation>
    <scope>NUCLEOTIDE SEQUENCE [LARGE SCALE GENOMIC DNA]</scope>
    <source>
        <strain evidence="9 10">DSM 3380</strain>
    </source>
</reference>
<feature type="domain" description="Fumarate reductase/succinate dehydrogenase flavoprotein-like C-terminal" evidence="7">
    <location>
        <begin position="448"/>
        <end position="547"/>
    </location>
</feature>
<keyword evidence="5" id="KW-0408">Iron</keyword>
<dbReference type="PANTHER" id="PTHR11632:SF51">
    <property type="entry name" value="SUCCINATE DEHYDROGENASE [UBIQUINONE] FLAVOPROTEIN SUBUNIT, MITOCHONDRIAL"/>
    <property type="match status" value="1"/>
</dbReference>
<evidence type="ECO:0000313" key="10">
    <source>
        <dbReference type="Proteomes" id="UP000248798"/>
    </source>
</evidence>
<dbReference type="Pfam" id="PF10518">
    <property type="entry name" value="TAT_signal"/>
    <property type="match status" value="1"/>
</dbReference>
<evidence type="ECO:0000313" key="9">
    <source>
        <dbReference type="EMBL" id="RAM00231.1"/>
    </source>
</evidence>
<evidence type="ECO:0000313" key="8">
    <source>
        <dbReference type="EMBL" id="QBH12588.1"/>
    </source>
</evidence>
<dbReference type="Proteomes" id="UP000248798">
    <property type="component" value="Unassembled WGS sequence"/>
</dbReference>
<dbReference type="GO" id="GO:0050660">
    <property type="term" value="F:flavin adenine dinucleotide binding"/>
    <property type="evidence" value="ECO:0007669"/>
    <property type="project" value="TreeGrafter"/>
</dbReference>
<evidence type="ECO:0000256" key="4">
    <source>
        <dbReference type="ARBA" id="ARBA00023002"/>
    </source>
</evidence>
<dbReference type="RefSeq" id="WP_111960005.1">
    <property type="nucleotide sequence ID" value="NZ_CP036313.1"/>
</dbReference>
<keyword evidence="4" id="KW-0560">Oxidoreductase</keyword>
<keyword evidence="3" id="KW-0285">Flavoprotein</keyword>
<dbReference type="PRINTS" id="PR00411">
    <property type="entry name" value="PNDRDTASEI"/>
</dbReference>
<dbReference type="PRINTS" id="PR00368">
    <property type="entry name" value="FADPNR"/>
</dbReference>